<evidence type="ECO:0000259" key="7">
    <source>
        <dbReference type="Pfam" id="PF02771"/>
    </source>
</evidence>
<evidence type="ECO:0000313" key="9">
    <source>
        <dbReference type="Proteomes" id="UP000237222"/>
    </source>
</evidence>
<dbReference type="SUPFAM" id="SSF56645">
    <property type="entry name" value="Acyl-CoA dehydrogenase NM domain-like"/>
    <property type="match status" value="1"/>
</dbReference>
<protein>
    <submittedName>
        <fullName evidence="8">Pimeloyl-CoA dehydrogenase small subunit</fullName>
    </submittedName>
</protein>
<dbReference type="SUPFAM" id="SSF47203">
    <property type="entry name" value="Acyl-CoA dehydrogenase C-terminal domain-like"/>
    <property type="match status" value="1"/>
</dbReference>
<gene>
    <name evidence="8" type="ORF">C0068_15405</name>
</gene>
<evidence type="ECO:0000313" key="8">
    <source>
        <dbReference type="EMBL" id="POP51741.1"/>
    </source>
</evidence>
<accession>A0A2S4HDH1</accession>
<comment type="cofactor">
    <cofactor evidence="1">
        <name>FAD</name>
        <dbReference type="ChEBI" id="CHEBI:57692"/>
    </cofactor>
</comment>
<evidence type="ECO:0000256" key="2">
    <source>
        <dbReference type="ARBA" id="ARBA00009347"/>
    </source>
</evidence>
<dbReference type="InterPro" id="IPR009075">
    <property type="entry name" value="AcylCo_DH/oxidase_C"/>
</dbReference>
<dbReference type="InterPro" id="IPR046373">
    <property type="entry name" value="Acyl-CoA_Oxase/DH_mid-dom_sf"/>
</dbReference>
<name>A0A2S4HDH1_9GAMM</name>
<dbReference type="GO" id="GO:0050660">
    <property type="term" value="F:flavin adenine dinucleotide binding"/>
    <property type="evidence" value="ECO:0007669"/>
    <property type="project" value="InterPro"/>
</dbReference>
<feature type="domain" description="Acyl-CoA dehydrogenase/oxidase C-terminal" evidence="6">
    <location>
        <begin position="241"/>
        <end position="370"/>
    </location>
</feature>
<evidence type="ECO:0000256" key="5">
    <source>
        <dbReference type="ARBA" id="ARBA00023002"/>
    </source>
</evidence>
<dbReference type="InterPro" id="IPR013786">
    <property type="entry name" value="AcylCoA_DH/ox_N"/>
</dbReference>
<feature type="domain" description="Acyl-CoA dehydrogenase/oxidase N-terminal" evidence="7">
    <location>
        <begin position="6"/>
        <end position="118"/>
    </location>
</feature>
<dbReference type="Gene3D" id="1.10.540.10">
    <property type="entry name" value="Acyl-CoA dehydrogenase/oxidase, N-terminal domain"/>
    <property type="match status" value="1"/>
</dbReference>
<keyword evidence="4" id="KW-0274">FAD</keyword>
<dbReference type="GO" id="GO:0003995">
    <property type="term" value="F:acyl-CoA dehydrogenase activity"/>
    <property type="evidence" value="ECO:0007669"/>
    <property type="project" value="TreeGrafter"/>
</dbReference>
<dbReference type="Gene3D" id="1.20.140.10">
    <property type="entry name" value="Butyryl-CoA Dehydrogenase, subunit A, domain 3"/>
    <property type="match status" value="1"/>
</dbReference>
<dbReference type="Pfam" id="PF00441">
    <property type="entry name" value="Acyl-CoA_dh_1"/>
    <property type="match status" value="1"/>
</dbReference>
<dbReference type="OrthoDB" id="7053515at2"/>
<reference evidence="8" key="1">
    <citation type="submission" date="2018-01" db="EMBL/GenBank/DDBJ databases">
        <authorList>
            <person name="Yu X.-D."/>
        </authorList>
    </citation>
    <scope>NUCLEOTIDE SEQUENCE</scope>
    <source>
        <strain evidence="8">ZX-21</strain>
    </source>
</reference>
<dbReference type="Gene3D" id="2.40.110.10">
    <property type="entry name" value="Butyryl-CoA Dehydrogenase, subunit A, domain 2"/>
    <property type="match status" value="1"/>
</dbReference>
<dbReference type="Pfam" id="PF02771">
    <property type="entry name" value="Acyl-CoA_dh_N"/>
    <property type="match status" value="1"/>
</dbReference>
<dbReference type="PANTHER" id="PTHR43884">
    <property type="entry name" value="ACYL-COA DEHYDROGENASE"/>
    <property type="match status" value="1"/>
</dbReference>
<dbReference type="InterPro" id="IPR037069">
    <property type="entry name" value="AcylCoA_DH/ox_N_sf"/>
</dbReference>
<comment type="similarity">
    <text evidence="2">Belongs to the acyl-CoA dehydrogenase family.</text>
</comment>
<dbReference type="RefSeq" id="WP_103685367.1">
    <property type="nucleotide sequence ID" value="NZ_PQGG01000035.1"/>
</dbReference>
<keyword evidence="5" id="KW-0560">Oxidoreductase</keyword>
<dbReference type="InterPro" id="IPR009100">
    <property type="entry name" value="AcylCoA_DH/oxidase_NM_dom_sf"/>
</dbReference>
<comment type="caution">
    <text evidence="8">The sequence shown here is derived from an EMBL/GenBank/DDBJ whole genome shotgun (WGS) entry which is preliminary data.</text>
</comment>
<evidence type="ECO:0000256" key="3">
    <source>
        <dbReference type="ARBA" id="ARBA00022630"/>
    </source>
</evidence>
<organism evidence="8 9">
    <name type="scientific">Zhongshania marina</name>
    <dbReference type="NCBI Taxonomy" id="2304603"/>
    <lineage>
        <taxon>Bacteria</taxon>
        <taxon>Pseudomonadati</taxon>
        <taxon>Pseudomonadota</taxon>
        <taxon>Gammaproteobacteria</taxon>
        <taxon>Cellvibrionales</taxon>
        <taxon>Spongiibacteraceae</taxon>
        <taxon>Zhongshania</taxon>
    </lineage>
</organism>
<evidence type="ECO:0000256" key="1">
    <source>
        <dbReference type="ARBA" id="ARBA00001974"/>
    </source>
</evidence>
<dbReference type="PANTHER" id="PTHR43884:SF20">
    <property type="entry name" value="ACYL-COA DEHYDROGENASE FADE28"/>
    <property type="match status" value="1"/>
</dbReference>
<evidence type="ECO:0000256" key="4">
    <source>
        <dbReference type="ARBA" id="ARBA00022827"/>
    </source>
</evidence>
<dbReference type="CDD" id="cd00567">
    <property type="entry name" value="ACAD"/>
    <property type="match status" value="1"/>
</dbReference>
<sequence length="377" mass="41171">MDFSLTEEQVMLKDSVAKFLADNYAAEQREAVLKQEAGFSAKHWASFSELGWLTIPFSEDVGGFGGNVADVSAVMEEFGKVLVVEPYWSSIVLAGQLIARCTNEALKSSAMPQLISGEAQYSFAWLEAQSCFSLSYVGATATKQGDSYCLNGQKNLVLNANANYFLIAARSSGDVASESGISLFVVDANNPALKKESVRLIDGQLACNIEFSDLLINQDDMLTAEGEAYPLIAEVVDEALVALCAEAVGAMTYLYKATAEYANTRKQFGVAIGSFQALQHRMVDMFMATEQCKSLLVRAQCAILDGSVDRAQDVAVLKAMVGKYGRKVAEEAVQIHGGMGVTNEMPIGHYLKRLMMIDMYFGGSDIHRRRFSDMRYL</sequence>
<proteinExistence type="inferred from homology"/>
<dbReference type="EMBL" id="PQGG01000035">
    <property type="protein sequence ID" value="POP51741.1"/>
    <property type="molecule type" value="Genomic_DNA"/>
</dbReference>
<dbReference type="AlphaFoldDB" id="A0A2S4HDH1"/>
<dbReference type="InterPro" id="IPR036250">
    <property type="entry name" value="AcylCo_DH-like_C"/>
</dbReference>
<keyword evidence="3" id="KW-0285">Flavoprotein</keyword>
<evidence type="ECO:0000259" key="6">
    <source>
        <dbReference type="Pfam" id="PF00441"/>
    </source>
</evidence>
<dbReference type="Proteomes" id="UP000237222">
    <property type="component" value="Unassembled WGS sequence"/>
</dbReference>